<sequence length="70" mass="7811">MRRVAPPSWGLGMSVEVEARREASVWRRRRSFVKRALLLELRIYASIGRFVARRPAIAPGAAGFGITSPC</sequence>
<organism evidence="1 2">
    <name type="scientific">Agromyces bauzanensis</name>
    <dbReference type="NCBI Taxonomy" id="1308924"/>
    <lineage>
        <taxon>Bacteria</taxon>
        <taxon>Bacillati</taxon>
        <taxon>Actinomycetota</taxon>
        <taxon>Actinomycetes</taxon>
        <taxon>Micrococcales</taxon>
        <taxon>Microbacteriaceae</taxon>
        <taxon>Agromyces</taxon>
    </lineage>
</organism>
<accession>A0A917UX28</accession>
<comment type="caution">
    <text evidence="1">The sequence shown here is derived from an EMBL/GenBank/DDBJ whole genome shotgun (WGS) entry which is preliminary data.</text>
</comment>
<evidence type="ECO:0000313" key="1">
    <source>
        <dbReference type="EMBL" id="GGJ92023.1"/>
    </source>
</evidence>
<reference evidence="1" key="1">
    <citation type="journal article" date="2014" name="Int. J. Syst. Evol. Microbiol.">
        <title>Complete genome sequence of Corynebacterium casei LMG S-19264T (=DSM 44701T), isolated from a smear-ripened cheese.</title>
        <authorList>
            <consortium name="US DOE Joint Genome Institute (JGI-PGF)"/>
            <person name="Walter F."/>
            <person name="Albersmeier A."/>
            <person name="Kalinowski J."/>
            <person name="Ruckert C."/>
        </authorList>
    </citation>
    <scope>NUCLEOTIDE SEQUENCE</scope>
    <source>
        <strain evidence="1">CGMCC 1.8984</strain>
    </source>
</reference>
<keyword evidence="2" id="KW-1185">Reference proteome</keyword>
<dbReference type="AlphaFoldDB" id="A0A917UX28"/>
<proteinExistence type="predicted"/>
<evidence type="ECO:0000313" key="2">
    <source>
        <dbReference type="Proteomes" id="UP000636956"/>
    </source>
</evidence>
<gene>
    <name evidence="1" type="ORF">GCM10011372_33090</name>
</gene>
<name>A0A917UX28_9MICO</name>
<dbReference type="EMBL" id="BMMD01000026">
    <property type="protein sequence ID" value="GGJ92023.1"/>
    <property type="molecule type" value="Genomic_DNA"/>
</dbReference>
<reference evidence="1" key="2">
    <citation type="submission" date="2020-09" db="EMBL/GenBank/DDBJ databases">
        <authorList>
            <person name="Sun Q."/>
            <person name="Zhou Y."/>
        </authorList>
    </citation>
    <scope>NUCLEOTIDE SEQUENCE</scope>
    <source>
        <strain evidence="1">CGMCC 1.8984</strain>
    </source>
</reference>
<protein>
    <submittedName>
        <fullName evidence="1">Uncharacterized protein</fullName>
    </submittedName>
</protein>
<dbReference type="Proteomes" id="UP000636956">
    <property type="component" value="Unassembled WGS sequence"/>
</dbReference>